<name>A0A0A9BPL1_ARUDO</name>
<sequence>MAGTHMKQMLGYCECNCSKTIPFQVCSMKVLNTSQHTVVLLRYLTMCYLFKCMAYKNYE</sequence>
<organism evidence="1">
    <name type="scientific">Arundo donax</name>
    <name type="common">Giant reed</name>
    <name type="synonym">Donax arundinaceus</name>
    <dbReference type="NCBI Taxonomy" id="35708"/>
    <lineage>
        <taxon>Eukaryota</taxon>
        <taxon>Viridiplantae</taxon>
        <taxon>Streptophyta</taxon>
        <taxon>Embryophyta</taxon>
        <taxon>Tracheophyta</taxon>
        <taxon>Spermatophyta</taxon>
        <taxon>Magnoliopsida</taxon>
        <taxon>Liliopsida</taxon>
        <taxon>Poales</taxon>
        <taxon>Poaceae</taxon>
        <taxon>PACMAD clade</taxon>
        <taxon>Arundinoideae</taxon>
        <taxon>Arundineae</taxon>
        <taxon>Arundo</taxon>
    </lineage>
</organism>
<protein>
    <submittedName>
        <fullName evidence="1">Uncharacterized protein</fullName>
    </submittedName>
</protein>
<dbReference type="AlphaFoldDB" id="A0A0A9BPL1"/>
<dbReference type="EMBL" id="GBRH01232574">
    <property type="protein sequence ID" value="JAD65321.1"/>
    <property type="molecule type" value="Transcribed_RNA"/>
</dbReference>
<reference evidence="1" key="2">
    <citation type="journal article" date="2015" name="Data Brief">
        <title>Shoot transcriptome of the giant reed, Arundo donax.</title>
        <authorList>
            <person name="Barrero R.A."/>
            <person name="Guerrero F.D."/>
            <person name="Moolhuijzen P."/>
            <person name="Goolsby J.A."/>
            <person name="Tidwell J."/>
            <person name="Bellgard S.E."/>
            <person name="Bellgard M.I."/>
        </authorList>
    </citation>
    <scope>NUCLEOTIDE SEQUENCE</scope>
    <source>
        <tissue evidence="1">Shoot tissue taken approximately 20 cm above the soil surface</tissue>
    </source>
</reference>
<proteinExistence type="predicted"/>
<reference evidence="1" key="1">
    <citation type="submission" date="2014-09" db="EMBL/GenBank/DDBJ databases">
        <authorList>
            <person name="Magalhaes I.L.F."/>
            <person name="Oliveira U."/>
            <person name="Santos F.R."/>
            <person name="Vidigal T.H.D.A."/>
            <person name="Brescovit A.D."/>
            <person name="Santos A.J."/>
        </authorList>
    </citation>
    <scope>NUCLEOTIDE SEQUENCE</scope>
    <source>
        <tissue evidence="1">Shoot tissue taken approximately 20 cm above the soil surface</tissue>
    </source>
</reference>
<accession>A0A0A9BPL1</accession>
<evidence type="ECO:0000313" key="1">
    <source>
        <dbReference type="EMBL" id="JAD65321.1"/>
    </source>
</evidence>